<dbReference type="CDD" id="cd07560">
    <property type="entry name" value="Peptidase_S41_CPP"/>
    <property type="match status" value="1"/>
</dbReference>
<dbReference type="InterPro" id="IPR036034">
    <property type="entry name" value="PDZ_sf"/>
</dbReference>
<organism evidence="1 2">
    <name type="scientific">Aliikangiella maris</name>
    <dbReference type="NCBI Taxonomy" id="3162458"/>
    <lineage>
        <taxon>Bacteria</taxon>
        <taxon>Pseudomonadati</taxon>
        <taxon>Pseudomonadota</taxon>
        <taxon>Gammaproteobacteria</taxon>
        <taxon>Oceanospirillales</taxon>
        <taxon>Pleioneaceae</taxon>
        <taxon>Aliikangiella</taxon>
    </lineage>
</organism>
<accession>A0ABV2BW31</accession>
<dbReference type="SUPFAM" id="SSF50156">
    <property type="entry name" value="PDZ domain-like"/>
    <property type="match status" value="1"/>
</dbReference>
<dbReference type="Gene3D" id="3.90.226.10">
    <property type="entry name" value="2-enoyl-CoA Hydratase, Chain A, domain 1"/>
    <property type="match status" value="1"/>
</dbReference>
<dbReference type="InterPro" id="IPR055210">
    <property type="entry name" value="CtpA/B_N"/>
</dbReference>
<dbReference type="PANTHER" id="PTHR32060:SF30">
    <property type="entry name" value="CARBOXY-TERMINAL PROCESSING PROTEASE CTPA"/>
    <property type="match status" value="1"/>
</dbReference>
<evidence type="ECO:0000313" key="2">
    <source>
        <dbReference type="Proteomes" id="UP001548189"/>
    </source>
</evidence>
<dbReference type="PANTHER" id="PTHR32060">
    <property type="entry name" value="TAIL-SPECIFIC PROTEASE"/>
    <property type="match status" value="1"/>
</dbReference>
<dbReference type="InterPro" id="IPR004447">
    <property type="entry name" value="Peptidase_S41A"/>
</dbReference>
<protein>
    <submittedName>
        <fullName evidence="1">S41 family peptidase</fullName>
    </submittedName>
</protein>
<dbReference type="SUPFAM" id="SSF52096">
    <property type="entry name" value="ClpP/crotonase"/>
    <property type="match status" value="1"/>
</dbReference>
<evidence type="ECO:0000313" key="1">
    <source>
        <dbReference type="EMBL" id="MET1256099.1"/>
    </source>
</evidence>
<gene>
    <name evidence="1" type="ORF">ABVT43_13245</name>
</gene>
<dbReference type="NCBIfam" id="TIGR00225">
    <property type="entry name" value="prc"/>
    <property type="match status" value="1"/>
</dbReference>
<reference evidence="1 2" key="1">
    <citation type="submission" date="2024-06" db="EMBL/GenBank/DDBJ databases">
        <authorList>
            <person name="Li F."/>
        </authorList>
    </citation>
    <scope>NUCLEOTIDE SEQUENCE [LARGE SCALE GENOMIC DNA]</scope>
    <source>
        <strain evidence="1 2">GXAS 311</strain>
    </source>
</reference>
<sequence>MSNAGAVKLEQSEIPLNELRALTEAYYHIKSSYVKDVDDTTLIRAAIRGMVNSLDNHSRYLPPEEFTEFNQDNDGEYAGVGLRFKDSEFGLEIIEVIANSPAANAELKIGDIITHINGKSIRYVSVEEAASQFKGEVGSAIEMRVTGTGFSQPKDMQLKREIILLESVYSNLLPNQTGYIQLSQFTLHSVQEFIDAMKNLEKSAPLKKLIIDLRDNPGGVLEAAVELSDLFISQGKLLVSEGRTEDSNEVFYAHKAAPYANIKLLVILNQGSASASEIFAIALKDHQKATIFGEKSYGKGTIQTVFGLNEEAGMKITTAEYFSPHGTKIQDTGITPDIRFSKTRQKNTYNVSLLDDPQLLQAYNLLQN</sequence>
<dbReference type="PROSITE" id="PS50106">
    <property type="entry name" value="PDZ"/>
    <property type="match status" value="1"/>
</dbReference>
<keyword evidence="2" id="KW-1185">Reference proteome</keyword>
<dbReference type="Gene3D" id="2.30.42.10">
    <property type="match status" value="1"/>
</dbReference>
<dbReference type="CDD" id="cd06782">
    <property type="entry name" value="cpPDZ_CPP-like"/>
    <property type="match status" value="1"/>
</dbReference>
<dbReference type="EMBL" id="JBEVCJ010000017">
    <property type="protein sequence ID" value="MET1256099.1"/>
    <property type="molecule type" value="Genomic_DNA"/>
</dbReference>
<dbReference type="Proteomes" id="UP001548189">
    <property type="component" value="Unassembled WGS sequence"/>
</dbReference>
<dbReference type="InterPro" id="IPR029045">
    <property type="entry name" value="ClpP/crotonase-like_dom_sf"/>
</dbReference>
<dbReference type="InterPro" id="IPR005151">
    <property type="entry name" value="Tail-specific_protease"/>
</dbReference>
<dbReference type="Pfam" id="PF22694">
    <property type="entry name" value="CtpB_N-like"/>
    <property type="match status" value="1"/>
</dbReference>
<dbReference type="Pfam" id="PF00595">
    <property type="entry name" value="PDZ"/>
    <property type="match status" value="1"/>
</dbReference>
<proteinExistence type="predicted"/>
<dbReference type="InterPro" id="IPR001478">
    <property type="entry name" value="PDZ"/>
</dbReference>
<comment type="caution">
    <text evidence="1">The sequence shown here is derived from an EMBL/GenBank/DDBJ whole genome shotgun (WGS) entry which is preliminary data.</text>
</comment>
<name>A0ABV2BW31_9GAMM</name>
<dbReference type="Gene3D" id="3.30.750.44">
    <property type="match status" value="1"/>
</dbReference>
<dbReference type="Pfam" id="PF03572">
    <property type="entry name" value="Peptidase_S41"/>
    <property type="match status" value="1"/>
</dbReference>
<dbReference type="SMART" id="SM00245">
    <property type="entry name" value="TSPc"/>
    <property type="match status" value="1"/>
</dbReference>
<dbReference type="SMART" id="SM00228">
    <property type="entry name" value="PDZ"/>
    <property type="match status" value="1"/>
</dbReference>